<feature type="region of interest" description="Disordered" evidence="2">
    <location>
        <begin position="102"/>
        <end position="132"/>
    </location>
</feature>
<dbReference type="PANTHER" id="PTHR21719">
    <property type="entry name" value="FI06402P-RELATED"/>
    <property type="match status" value="1"/>
</dbReference>
<evidence type="ECO:0000313" key="6">
    <source>
        <dbReference type="Proteomes" id="UP001154078"/>
    </source>
</evidence>
<dbReference type="InterPro" id="IPR000072">
    <property type="entry name" value="PDGF/VEGF_dom"/>
</dbReference>
<evidence type="ECO:0000259" key="4">
    <source>
        <dbReference type="PROSITE" id="PS50278"/>
    </source>
</evidence>
<dbReference type="GO" id="GO:0035099">
    <property type="term" value="P:hemocyte migration"/>
    <property type="evidence" value="ECO:0007669"/>
    <property type="project" value="TreeGrafter"/>
</dbReference>
<dbReference type="Gene3D" id="2.10.90.10">
    <property type="entry name" value="Cystine-knot cytokines"/>
    <property type="match status" value="1"/>
</dbReference>
<reference evidence="5" key="1">
    <citation type="submission" date="2021-12" db="EMBL/GenBank/DDBJ databases">
        <authorList>
            <person name="King R."/>
        </authorList>
    </citation>
    <scope>NUCLEOTIDE SEQUENCE</scope>
</reference>
<accession>A0A9P0BE30</accession>
<dbReference type="PROSITE" id="PS50278">
    <property type="entry name" value="PDGF_2"/>
    <property type="match status" value="1"/>
</dbReference>
<dbReference type="PANTHER" id="PTHR21719:SF1">
    <property type="entry name" value="FI06402P-RELATED"/>
    <property type="match status" value="1"/>
</dbReference>
<dbReference type="OrthoDB" id="6370328at2759"/>
<feature type="chain" id="PRO_5040437967" description="Platelet-derived growth factor (PDGF) family profile domain-containing protein" evidence="3">
    <location>
        <begin position="21"/>
        <end position="423"/>
    </location>
</feature>
<proteinExistence type="inferred from homology"/>
<evidence type="ECO:0000256" key="3">
    <source>
        <dbReference type="SAM" id="SignalP"/>
    </source>
</evidence>
<evidence type="ECO:0000313" key="5">
    <source>
        <dbReference type="EMBL" id="CAH0561067.1"/>
    </source>
</evidence>
<comment type="similarity">
    <text evidence="1">Belongs to the PDGF/VEGF growth factor family.</text>
</comment>
<gene>
    <name evidence="5" type="ORF">MELIAE_LOCUS10695</name>
</gene>
<dbReference type="InterPro" id="IPR029034">
    <property type="entry name" value="Cystine-knot_cytokine"/>
</dbReference>
<keyword evidence="6" id="KW-1185">Reference proteome</keyword>
<dbReference type="AlphaFoldDB" id="A0A9P0BE30"/>
<keyword evidence="3" id="KW-0732">Signal</keyword>
<dbReference type="Proteomes" id="UP001154078">
    <property type="component" value="Chromosome 7"/>
</dbReference>
<evidence type="ECO:0000256" key="2">
    <source>
        <dbReference type="SAM" id="MobiDB-lite"/>
    </source>
</evidence>
<feature type="domain" description="Platelet-derived growth factor (PDGF) family profile" evidence="4">
    <location>
        <begin position="195"/>
        <end position="299"/>
    </location>
</feature>
<keyword evidence="1" id="KW-0339">Growth factor</keyword>
<feature type="region of interest" description="Disordered" evidence="2">
    <location>
        <begin position="144"/>
        <end position="165"/>
    </location>
</feature>
<feature type="signal peptide" evidence="3">
    <location>
        <begin position="1"/>
        <end position="20"/>
    </location>
</feature>
<dbReference type="GO" id="GO:0016020">
    <property type="term" value="C:membrane"/>
    <property type="evidence" value="ECO:0007669"/>
    <property type="project" value="InterPro"/>
</dbReference>
<sequence>MWIRCSRVALCFYFFMLAESTYTKYSNTNPYNSKKQNTANLTPSKFPSYNKIDDNVKFRHGRFENLNRVNSRIDSISKISDSRHRLRHSRWQDLTTTTTTTTEDSLFDSYGDLSEEDNYQTLDDEEDYEDEDLESDLFNEKDEYSGYQDEEPTEKPVPAPKSFSEHKWNTLGTREKVTETRRLHLNIKPTKEQLEVQQARDHYIRVHRDGLCKNPMPRVIYVQNEYPNPNVKYVPHCTVLHRCTEDTGCCSHGGYKCQYQSREPVLLYFYAKNIGETETKVQKLTFYNHTECACRDTKNQTIMESLTMKPKNKDSQIGQWFQQQQRQKMEEEEAIKKCKCPEIFKSTYSSSLRRCVCDCEEENDECMLFKRGEEHFSLIDRRCLSDNTCTTPVCQYGTYNKLKGKCPTKRDKIEIFARISKPN</sequence>
<dbReference type="GO" id="GO:0008083">
    <property type="term" value="F:growth factor activity"/>
    <property type="evidence" value="ECO:0007669"/>
    <property type="project" value="UniProtKB-KW"/>
</dbReference>
<dbReference type="SUPFAM" id="SSF57501">
    <property type="entry name" value="Cystine-knot cytokines"/>
    <property type="match status" value="1"/>
</dbReference>
<organism evidence="5 6">
    <name type="scientific">Brassicogethes aeneus</name>
    <name type="common">Rape pollen beetle</name>
    <name type="synonym">Meligethes aeneus</name>
    <dbReference type="NCBI Taxonomy" id="1431903"/>
    <lineage>
        <taxon>Eukaryota</taxon>
        <taxon>Metazoa</taxon>
        <taxon>Ecdysozoa</taxon>
        <taxon>Arthropoda</taxon>
        <taxon>Hexapoda</taxon>
        <taxon>Insecta</taxon>
        <taxon>Pterygota</taxon>
        <taxon>Neoptera</taxon>
        <taxon>Endopterygota</taxon>
        <taxon>Coleoptera</taxon>
        <taxon>Polyphaga</taxon>
        <taxon>Cucujiformia</taxon>
        <taxon>Nitidulidae</taxon>
        <taxon>Meligethinae</taxon>
        <taxon>Brassicogethes</taxon>
    </lineage>
</organism>
<dbReference type="EMBL" id="OV121138">
    <property type="protein sequence ID" value="CAH0561067.1"/>
    <property type="molecule type" value="Genomic_DNA"/>
</dbReference>
<dbReference type="SMART" id="SM00141">
    <property type="entry name" value="PDGF"/>
    <property type="match status" value="1"/>
</dbReference>
<feature type="compositionally biased region" description="Acidic residues" evidence="2">
    <location>
        <begin position="113"/>
        <end position="132"/>
    </location>
</feature>
<name>A0A9P0BE30_BRAAE</name>
<dbReference type="Pfam" id="PF00341">
    <property type="entry name" value="PDGF"/>
    <property type="match status" value="1"/>
</dbReference>
<evidence type="ECO:0000256" key="1">
    <source>
        <dbReference type="RuleBase" id="RU003818"/>
    </source>
</evidence>
<protein>
    <recommendedName>
        <fullName evidence="4">Platelet-derived growth factor (PDGF) family profile domain-containing protein</fullName>
    </recommendedName>
</protein>